<dbReference type="GO" id="GO:0032299">
    <property type="term" value="C:ribonuclease H2 complex"/>
    <property type="evidence" value="ECO:0007669"/>
    <property type="project" value="InterPro"/>
</dbReference>
<protein>
    <submittedName>
        <fullName evidence="2">Uncharacterized protein</fullName>
    </submittedName>
</protein>
<dbReference type="AlphaFoldDB" id="A0A6A6C907"/>
<reference evidence="2" key="1">
    <citation type="journal article" date="2020" name="Stud. Mycol.">
        <title>101 Dothideomycetes genomes: a test case for predicting lifestyles and emergence of pathogens.</title>
        <authorList>
            <person name="Haridas S."/>
            <person name="Albert R."/>
            <person name="Binder M."/>
            <person name="Bloem J."/>
            <person name="Labutti K."/>
            <person name="Salamov A."/>
            <person name="Andreopoulos B."/>
            <person name="Baker S."/>
            <person name="Barry K."/>
            <person name="Bills G."/>
            <person name="Bluhm B."/>
            <person name="Cannon C."/>
            <person name="Castanera R."/>
            <person name="Culley D."/>
            <person name="Daum C."/>
            <person name="Ezra D."/>
            <person name="Gonzalez J."/>
            <person name="Henrissat B."/>
            <person name="Kuo A."/>
            <person name="Liang C."/>
            <person name="Lipzen A."/>
            <person name="Lutzoni F."/>
            <person name="Magnuson J."/>
            <person name="Mondo S."/>
            <person name="Nolan M."/>
            <person name="Ohm R."/>
            <person name="Pangilinan J."/>
            <person name="Park H.-J."/>
            <person name="Ramirez L."/>
            <person name="Alfaro M."/>
            <person name="Sun H."/>
            <person name="Tritt A."/>
            <person name="Yoshinaga Y."/>
            <person name="Zwiers L.-H."/>
            <person name="Turgeon B."/>
            <person name="Goodwin S."/>
            <person name="Spatafora J."/>
            <person name="Crous P."/>
            <person name="Grigoriev I."/>
        </authorList>
    </citation>
    <scope>NUCLEOTIDE SEQUENCE</scope>
    <source>
        <strain evidence="2">ATCC 36951</strain>
    </source>
</reference>
<dbReference type="GeneID" id="54561636"/>
<name>A0A6A6C907_ZASCE</name>
<dbReference type="RefSeq" id="XP_033663627.1">
    <property type="nucleotide sequence ID" value="XM_033808364.1"/>
</dbReference>
<proteinExistence type="predicted"/>
<dbReference type="Gene3D" id="2.40.128.680">
    <property type="match status" value="1"/>
</dbReference>
<dbReference type="OrthoDB" id="6222486at2759"/>
<sequence length="150" mass="16904">MLAIQPSSSPKQITPNILPAKIHHNGPIPTPKRYWNPQPQSTSPNEQEVYFRGRKLLGQKIPLPEKYEGVVLQKTDKTLPVQKKDEDGDGEDEEDVEVKIMEQNGKFSEIVVLGHEVVPGEEDDYQKGIEEWVGFAEAIHAYDTPTNNTT</sequence>
<feature type="compositionally biased region" description="Polar residues" evidence="1">
    <location>
        <begin position="1"/>
        <end position="15"/>
    </location>
</feature>
<dbReference type="GO" id="GO:0006401">
    <property type="term" value="P:RNA catabolic process"/>
    <property type="evidence" value="ECO:0007669"/>
    <property type="project" value="InterPro"/>
</dbReference>
<gene>
    <name evidence="2" type="ORF">M409DRAFT_26975</name>
</gene>
<dbReference type="InterPro" id="IPR013924">
    <property type="entry name" value="RNase_H2_suC"/>
</dbReference>
<dbReference type="CDD" id="cd09271">
    <property type="entry name" value="RNase_H2-C"/>
    <property type="match status" value="1"/>
</dbReference>
<dbReference type="Proteomes" id="UP000799537">
    <property type="component" value="Unassembled WGS sequence"/>
</dbReference>
<dbReference type="EMBL" id="ML993612">
    <property type="protein sequence ID" value="KAF2162738.1"/>
    <property type="molecule type" value="Genomic_DNA"/>
</dbReference>
<feature type="compositionally biased region" description="Polar residues" evidence="1">
    <location>
        <begin position="37"/>
        <end position="46"/>
    </location>
</feature>
<evidence type="ECO:0000256" key="1">
    <source>
        <dbReference type="SAM" id="MobiDB-lite"/>
    </source>
</evidence>
<evidence type="ECO:0000313" key="2">
    <source>
        <dbReference type="EMBL" id="KAF2162738.1"/>
    </source>
</evidence>
<evidence type="ECO:0000313" key="3">
    <source>
        <dbReference type="Proteomes" id="UP000799537"/>
    </source>
</evidence>
<dbReference type="Pfam" id="PF08615">
    <property type="entry name" value="RNase_H2_suC"/>
    <property type="match status" value="1"/>
</dbReference>
<accession>A0A6A6C907</accession>
<dbReference type="PANTHER" id="PTHR47204:SF1">
    <property type="entry name" value="RIBONUCLEASE H2 SUBUNIT C"/>
    <property type="match status" value="1"/>
</dbReference>
<organism evidence="2 3">
    <name type="scientific">Zasmidium cellare ATCC 36951</name>
    <dbReference type="NCBI Taxonomy" id="1080233"/>
    <lineage>
        <taxon>Eukaryota</taxon>
        <taxon>Fungi</taxon>
        <taxon>Dikarya</taxon>
        <taxon>Ascomycota</taxon>
        <taxon>Pezizomycotina</taxon>
        <taxon>Dothideomycetes</taxon>
        <taxon>Dothideomycetidae</taxon>
        <taxon>Mycosphaerellales</taxon>
        <taxon>Mycosphaerellaceae</taxon>
        <taxon>Zasmidium</taxon>
    </lineage>
</organism>
<keyword evidence="3" id="KW-1185">Reference proteome</keyword>
<dbReference type="PANTHER" id="PTHR47204">
    <property type="entry name" value="OS02G0168900 PROTEIN"/>
    <property type="match status" value="1"/>
</dbReference>
<feature type="region of interest" description="Disordered" evidence="1">
    <location>
        <begin position="1"/>
        <end position="47"/>
    </location>
</feature>